<keyword evidence="1" id="KW-0315">Glutamine amidotransferase</keyword>
<dbReference type="InterPro" id="IPR044668">
    <property type="entry name" value="PuuD-like"/>
</dbReference>
<dbReference type="InterPro" id="IPR029062">
    <property type="entry name" value="Class_I_gatase-like"/>
</dbReference>
<protein>
    <submittedName>
        <fullName evidence="1">Glutamine amidotransferase</fullName>
    </submittedName>
</protein>
<dbReference type="Proteomes" id="UP001519343">
    <property type="component" value="Unassembled WGS sequence"/>
</dbReference>
<gene>
    <name evidence="1" type="ORF">J2Z37_003629</name>
</gene>
<comment type="caution">
    <text evidence="1">The sequence shown here is derived from an EMBL/GenBank/DDBJ whole genome shotgun (WGS) entry which is preliminary data.</text>
</comment>
<evidence type="ECO:0000313" key="1">
    <source>
        <dbReference type="EMBL" id="MBP1933616.1"/>
    </source>
</evidence>
<dbReference type="Gene3D" id="3.40.50.880">
    <property type="match status" value="1"/>
</dbReference>
<dbReference type="PROSITE" id="PS51273">
    <property type="entry name" value="GATASE_TYPE_1"/>
    <property type="match status" value="1"/>
</dbReference>
<dbReference type="Pfam" id="PF07722">
    <property type="entry name" value="Peptidase_C26"/>
    <property type="match status" value="1"/>
</dbReference>
<keyword evidence="2" id="KW-1185">Reference proteome</keyword>
<organism evidence="1 2">
    <name type="scientific">Ammoniphilus resinae</name>
    <dbReference type="NCBI Taxonomy" id="861532"/>
    <lineage>
        <taxon>Bacteria</taxon>
        <taxon>Bacillati</taxon>
        <taxon>Bacillota</taxon>
        <taxon>Bacilli</taxon>
        <taxon>Bacillales</taxon>
        <taxon>Paenibacillaceae</taxon>
        <taxon>Aneurinibacillus group</taxon>
        <taxon>Ammoniphilus</taxon>
    </lineage>
</organism>
<dbReference type="CDD" id="cd01745">
    <property type="entry name" value="GATase1_2"/>
    <property type="match status" value="1"/>
</dbReference>
<accession>A0ABS4GTK7</accession>
<sequence length="239" mass="26757">MKPLIGITPSLEKHSFSLPQDNVGAVLAAGGIPVILPYLTDAQQITEIAGKIDGLLLSGGGDINPFYFDEEPIPGLGQITPERDDFEISLVKAMLVQNKPILGICRGCQILNIAVGGNMYQDLYTQIDRPLLQHTQQAPREHVSHLIKIVPESLLHEMMGETEVKVNSFHHQAIRHLPNGFTITARSSDQVIEAFESKTHRFVVGVQWHPENLYRKDERMLRLFQRFIMACKENTTRGA</sequence>
<dbReference type="PANTHER" id="PTHR43235">
    <property type="entry name" value="GLUTAMINE AMIDOTRANSFERASE PB2B2.05-RELATED"/>
    <property type="match status" value="1"/>
</dbReference>
<dbReference type="EMBL" id="JAGGKT010000012">
    <property type="protein sequence ID" value="MBP1933616.1"/>
    <property type="molecule type" value="Genomic_DNA"/>
</dbReference>
<reference evidence="1 2" key="1">
    <citation type="submission" date="2021-03" db="EMBL/GenBank/DDBJ databases">
        <title>Genomic Encyclopedia of Type Strains, Phase IV (KMG-IV): sequencing the most valuable type-strain genomes for metagenomic binning, comparative biology and taxonomic classification.</title>
        <authorList>
            <person name="Goeker M."/>
        </authorList>
    </citation>
    <scope>NUCLEOTIDE SEQUENCE [LARGE SCALE GENOMIC DNA]</scope>
    <source>
        <strain evidence="1 2">DSM 24738</strain>
    </source>
</reference>
<dbReference type="PANTHER" id="PTHR43235:SF1">
    <property type="entry name" value="GLUTAMINE AMIDOTRANSFERASE PB2B2.05-RELATED"/>
    <property type="match status" value="1"/>
</dbReference>
<proteinExistence type="predicted"/>
<evidence type="ECO:0000313" key="2">
    <source>
        <dbReference type="Proteomes" id="UP001519343"/>
    </source>
</evidence>
<dbReference type="InterPro" id="IPR011697">
    <property type="entry name" value="Peptidase_C26"/>
</dbReference>
<dbReference type="RefSeq" id="WP_209811632.1">
    <property type="nucleotide sequence ID" value="NZ_JAGGKT010000012.1"/>
</dbReference>
<dbReference type="SUPFAM" id="SSF52317">
    <property type="entry name" value="Class I glutamine amidotransferase-like"/>
    <property type="match status" value="1"/>
</dbReference>
<name>A0ABS4GTK7_9BACL</name>